<dbReference type="Pfam" id="PF01926">
    <property type="entry name" value="MMR_HSR1"/>
    <property type="match status" value="1"/>
</dbReference>
<keyword evidence="6" id="KW-1185">Reference proteome</keyword>
<protein>
    <submittedName>
        <fullName evidence="5">Predicted protein</fullName>
    </submittedName>
</protein>
<dbReference type="VEuPathDB" id="AmoebaDB:NAEGRDRAFT_61628"/>
<dbReference type="OMA" id="VEMDRCE"/>
<dbReference type="EMBL" id="GG738845">
    <property type="protein sequence ID" value="EFC50868.1"/>
    <property type="molecule type" value="Genomic_DNA"/>
</dbReference>
<evidence type="ECO:0000256" key="1">
    <source>
        <dbReference type="ARBA" id="ARBA00007921"/>
    </source>
</evidence>
<dbReference type="Gene3D" id="3.40.50.300">
    <property type="entry name" value="P-loop containing nucleotide triphosphate hydrolases"/>
    <property type="match status" value="1"/>
</dbReference>
<dbReference type="InterPro" id="IPR009019">
    <property type="entry name" value="KH_sf_prok-type"/>
</dbReference>
<dbReference type="InterPro" id="IPR027417">
    <property type="entry name" value="P-loop_NTPase"/>
</dbReference>
<dbReference type="GO" id="GO:0005525">
    <property type="term" value="F:GTP binding"/>
    <property type="evidence" value="ECO:0007669"/>
    <property type="project" value="UniProtKB-KW"/>
</dbReference>
<dbReference type="InterPro" id="IPR005662">
    <property type="entry name" value="GTPase_Era-like"/>
</dbReference>
<evidence type="ECO:0000256" key="2">
    <source>
        <dbReference type="ARBA" id="ARBA00022741"/>
    </source>
</evidence>
<dbReference type="NCBIfam" id="TIGR00231">
    <property type="entry name" value="small_GTP"/>
    <property type="match status" value="1"/>
</dbReference>
<dbReference type="InterPro" id="IPR006073">
    <property type="entry name" value="GTP-bd"/>
</dbReference>
<dbReference type="SUPFAM" id="SSF54814">
    <property type="entry name" value="Prokaryotic type KH domain (KH-domain type II)"/>
    <property type="match status" value="1"/>
</dbReference>
<sequence>MRKHLINYSTTATTTTTSRGGGFLIGGRTIFNNNTGHNLLSRIIGGGILTTNNNTANYSILSKRKKIEQKINQVKQQIPKDQFKSKINQLFTSEKVDQFIEKQFPNDYKDLKKREELLNIVDEPIEQEEQQTSNELSKIDTNNKKAKNTVQERVSFKDMLTKEEKIELTLENLHKIFKRTAEHSPKNSKVVKVTIVGNPNAGKSTILNRFVSRKVSAVSPKTQTTRSRSLAVLNNEENQIVFFDTPGILNMEYSRLKTDKTARETIEGLQEESCLTLDLADVVLLLIDVTKPLREIDHILDLIANYAKKDKQFHLCALINKSDMVEMDRCEEYRFELVRSGVFNQAFIISAKTGYGMESVIKYLCEKTRDRKWFFDKDQVTPGITTMDTIKEIIREKLYRRCNKEIPYQTVINITKLELSKSGEHLIIDADLIARTNSQLKIIQQSLKYIHTYALADLHRIYKVNIHLNFGLKVKEVK</sequence>
<dbReference type="NCBIfam" id="TIGR00436">
    <property type="entry name" value="era"/>
    <property type="match status" value="1"/>
</dbReference>
<evidence type="ECO:0000259" key="4">
    <source>
        <dbReference type="Pfam" id="PF01926"/>
    </source>
</evidence>
<dbReference type="InParanoid" id="D2UX42"/>
<dbReference type="GeneID" id="8864018"/>
<evidence type="ECO:0000313" key="6">
    <source>
        <dbReference type="Proteomes" id="UP000006671"/>
    </source>
</evidence>
<feature type="domain" description="G" evidence="4">
    <location>
        <begin position="192"/>
        <end position="311"/>
    </location>
</feature>
<dbReference type="GO" id="GO:0043024">
    <property type="term" value="F:ribosomal small subunit binding"/>
    <property type="evidence" value="ECO:0007669"/>
    <property type="project" value="TreeGrafter"/>
</dbReference>
<dbReference type="PANTHER" id="PTHR42698">
    <property type="entry name" value="GTPASE ERA"/>
    <property type="match status" value="1"/>
</dbReference>
<dbReference type="KEGG" id="ngr:NAEGRDRAFT_61628"/>
<evidence type="ECO:0000256" key="3">
    <source>
        <dbReference type="ARBA" id="ARBA00023134"/>
    </source>
</evidence>
<evidence type="ECO:0000313" key="5">
    <source>
        <dbReference type="EMBL" id="EFC50868.1"/>
    </source>
</evidence>
<dbReference type="SUPFAM" id="SSF52540">
    <property type="entry name" value="P-loop containing nucleoside triphosphate hydrolases"/>
    <property type="match status" value="1"/>
</dbReference>
<dbReference type="GO" id="GO:0019843">
    <property type="term" value="F:rRNA binding"/>
    <property type="evidence" value="ECO:0007669"/>
    <property type="project" value="TreeGrafter"/>
</dbReference>
<dbReference type="Proteomes" id="UP000006671">
    <property type="component" value="Unassembled WGS sequence"/>
</dbReference>
<keyword evidence="3" id="KW-0342">GTP-binding</keyword>
<reference evidence="5 6" key="1">
    <citation type="journal article" date="2010" name="Cell">
        <title>The genome of Naegleria gruberi illuminates early eukaryotic versatility.</title>
        <authorList>
            <person name="Fritz-Laylin L.K."/>
            <person name="Prochnik S.E."/>
            <person name="Ginger M.L."/>
            <person name="Dacks J.B."/>
            <person name="Carpenter M.L."/>
            <person name="Field M.C."/>
            <person name="Kuo A."/>
            <person name="Paredez A."/>
            <person name="Chapman J."/>
            <person name="Pham J."/>
            <person name="Shu S."/>
            <person name="Neupane R."/>
            <person name="Cipriano M."/>
            <person name="Mancuso J."/>
            <person name="Tu H."/>
            <person name="Salamov A."/>
            <person name="Lindquist E."/>
            <person name="Shapiro H."/>
            <person name="Lucas S."/>
            <person name="Grigoriev I.V."/>
            <person name="Cande W.Z."/>
            <person name="Fulton C."/>
            <person name="Rokhsar D.S."/>
            <person name="Dawson S.C."/>
        </authorList>
    </citation>
    <scope>NUCLEOTIDE SEQUENCE [LARGE SCALE GENOMIC DNA]</scope>
    <source>
        <strain evidence="5 6">NEG-M</strain>
    </source>
</reference>
<dbReference type="eggNOG" id="KOG1423">
    <property type="taxonomic scope" value="Eukaryota"/>
</dbReference>
<gene>
    <name evidence="5" type="ORF">NAEGRDRAFT_61628</name>
</gene>
<dbReference type="PANTHER" id="PTHR42698:SF1">
    <property type="entry name" value="GTPASE ERA, MITOCHONDRIAL"/>
    <property type="match status" value="1"/>
</dbReference>
<name>D2UX42_NAEGR</name>
<dbReference type="InterPro" id="IPR015946">
    <property type="entry name" value="KH_dom-like_a/b"/>
</dbReference>
<dbReference type="RefSeq" id="XP_002683612.1">
    <property type="nucleotide sequence ID" value="XM_002683566.1"/>
</dbReference>
<proteinExistence type="inferred from homology"/>
<dbReference type="OrthoDB" id="8954335at2759"/>
<comment type="similarity">
    <text evidence="1">Belongs to the TRAFAC class TrmE-Era-EngA-EngB-Septin-like GTPase superfamily. Era GTPase family.</text>
</comment>
<dbReference type="GO" id="GO:0000028">
    <property type="term" value="P:ribosomal small subunit assembly"/>
    <property type="evidence" value="ECO:0007669"/>
    <property type="project" value="TreeGrafter"/>
</dbReference>
<dbReference type="Gene3D" id="3.30.300.20">
    <property type="match status" value="1"/>
</dbReference>
<dbReference type="STRING" id="5762.D2UX42"/>
<organism evidence="6">
    <name type="scientific">Naegleria gruberi</name>
    <name type="common">Amoeba</name>
    <dbReference type="NCBI Taxonomy" id="5762"/>
    <lineage>
        <taxon>Eukaryota</taxon>
        <taxon>Discoba</taxon>
        <taxon>Heterolobosea</taxon>
        <taxon>Tetramitia</taxon>
        <taxon>Eutetramitia</taxon>
        <taxon>Vahlkampfiidae</taxon>
        <taxon>Naegleria</taxon>
    </lineage>
</organism>
<accession>D2UX42</accession>
<dbReference type="InterPro" id="IPR005225">
    <property type="entry name" value="Small_GTP-bd"/>
</dbReference>
<dbReference type="AlphaFoldDB" id="D2UX42"/>
<keyword evidence="2" id="KW-0547">Nucleotide-binding</keyword>